<evidence type="ECO:0000256" key="11">
    <source>
        <dbReference type="PIRSR" id="PIRSR001480-2"/>
    </source>
</evidence>
<dbReference type="AlphaFoldDB" id="A0A9P6E8D8"/>
<feature type="domain" description="Phosphomannose isomerase type I helical insertion" evidence="17">
    <location>
        <begin position="186"/>
        <end position="257"/>
    </location>
</feature>
<evidence type="ECO:0000256" key="7">
    <source>
        <dbReference type="ARBA" id="ARBA00022723"/>
    </source>
</evidence>
<feature type="binding site" evidence="11">
    <location>
        <position position="117"/>
    </location>
    <ligand>
        <name>Zn(2+)</name>
        <dbReference type="ChEBI" id="CHEBI:29105"/>
    </ligand>
</feature>
<dbReference type="Pfam" id="PF20512">
    <property type="entry name" value="PMI_typeI_hel"/>
    <property type="match status" value="1"/>
</dbReference>
<feature type="binding site" evidence="11">
    <location>
        <position position="115"/>
    </location>
    <ligand>
        <name>Zn(2+)</name>
        <dbReference type="ChEBI" id="CHEBI:29105"/>
    </ligand>
</feature>
<dbReference type="EMBL" id="MU157899">
    <property type="protein sequence ID" value="KAF9524392.1"/>
    <property type="molecule type" value="Genomic_DNA"/>
</dbReference>
<dbReference type="GO" id="GO:0004476">
    <property type="term" value="F:mannose-6-phosphate isomerase activity"/>
    <property type="evidence" value="ECO:0007669"/>
    <property type="project" value="UniProtKB-EC"/>
</dbReference>
<comment type="cofactor">
    <cofactor evidence="11 12">
        <name>Zn(2+)</name>
        <dbReference type="ChEBI" id="CHEBI:29105"/>
    </cofactor>
    <text evidence="11 12">Binds 1 zinc ion per subunit.</text>
</comment>
<dbReference type="InterPro" id="IPR001250">
    <property type="entry name" value="Man6P_Isoase-1"/>
</dbReference>
<evidence type="ECO:0000256" key="3">
    <source>
        <dbReference type="ARBA" id="ARBA00004666"/>
    </source>
</evidence>
<dbReference type="GO" id="GO:0005829">
    <property type="term" value="C:cytosol"/>
    <property type="evidence" value="ECO:0007669"/>
    <property type="project" value="TreeGrafter"/>
</dbReference>
<dbReference type="Proteomes" id="UP000807306">
    <property type="component" value="Unassembled WGS sequence"/>
</dbReference>
<evidence type="ECO:0000259" key="17">
    <source>
        <dbReference type="Pfam" id="PF20512"/>
    </source>
</evidence>
<keyword evidence="8 11" id="KW-0862">Zinc</keyword>
<dbReference type="Gene3D" id="2.60.120.10">
    <property type="entry name" value="Jelly Rolls"/>
    <property type="match status" value="2"/>
</dbReference>
<dbReference type="GO" id="GO:0009298">
    <property type="term" value="P:GDP-mannose biosynthetic process"/>
    <property type="evidence" value="ECO:0007669"/>
    <property type="project" value="InterPro"/>
</dbReference>
<comment type="similarity">
    <text evidence="4 13">Belongs to the mannose-6-phosphate isomerase type 1 family.</text>
</comment>
<dbReference type="PIRSF" id="PIRSF001480">
    <property type="entry name" value="Mannose-6-phosphate_isomerase"/>
    <property type="match status" value="1"/>
</dbReference>
<dbReference type="InterPro" id="IPR046457">
    <property type="entry name" value="PMI_typeI_cat"/>
</dbReference>
<dbReference type="InterPro" id="IPR018050">
    <property type="entry name" value="Pmannose_isomerase-type1_CS"/>
</dbReference>
<keyword evidence="9 12" id="KW-0413">Isomerase</keyword>
<feature type="domain" description="Phosphomannose isomerase type I C-terminal" evidence="15">
    <location>
        <begin position="336"/>
        <end position="383"/>
    </location>
</feature>
<keyword evidence="19" id="KW-1185">Reference proteome</keyword>
<feature type="binding site" evidence="11">
    <location>
        <position position="142"/>
    </location>
    <ligand>
        <name>Zn(2+)</name>
        <dbReference type="ChEBI" id="CHEBI:29105"/>
    </ligand>
</feature>
<evidence type="ECO:0000259" key="16">
    <source>
        <dbReference type="Pfam" id="PF20511"/>
    </source>
</evidence>
<dbReference type="GO" id="GO:0008270">
    <property type="term" value="F:zinc ion binding"/>
    <property type="evidence" value="ECO:0007669"/>
    <property type="project" value="InterPro"/>
</dbReference>
<evidence type="ECO:0000256" key="6">
    <source>
        <dbReference type="ARBA" id="ARBA00018236"/>
    </source>
</evidence>
<evidence type="ECO:0000256" key="4">
    <source>
        <dbReference type="ARBA" id="ARBA00010772"/>
    </source>
</evidence>
<evidence type="ECO:0000256" key="1">
    <source>
        <dbReference type="ARBA" id="ARBA00000757"/>
    </source>
</evidence>
<evidence type="ECO:0000256" key="12">
    <source>
        <dbReference type="RuleBase" id="RU000611"/>
    </source>
</evidence>
<dbReference type="NCBIfam" id="TIGR00218">
    <property type="entry name" value="manA"/>
    <property type="match status" value="1"/>
</dbReference>
<feature type="active site" evidence="10">
    <location>
        <position position="295"/>
    </location>
</feature>
<feature type="domain" description="Phosphomannose isomerase type I catalytic" evidence="16">
    <location>
        <begin position="7"/>
        <end position="158"/>
    </location>
</feature>
<dbReference type="Gene3D" id="1.10.441.10">
    <property type="entry name" value="Phosphomannose Isomerase, domain 2"/>
    <property type="match status" value="1"/>
</dbReference>
<dbReference type="EC" id="5.3.1.8" evidence="5 12"/>
<dbReference type="InterPro" id="IPR046456">
    <property type="entry name" value="PMI_typeI_C"/>
</dbReference>
<name>A0A9P6E8D8_9AGAR</name>
<dbReference type="InterPro" id="IPR046458">
    <property type="entry name" value="PMI_typeI_hel"/>
</dbReference>
<dbReference type="PRINTS" id="PR00714">
    <property type="entry name" value="MAN6PISMRASE"/>
</dbReference>
<dbReference type="InterPro" id="IPR016305">
    <property type="entry name" value="Mannose-6-P_Isomerase"/>
</dbReference>
<comment type="pathway">
    <text evidence="3 14">Nucleotide-sugar biosynthesis; GDP-alpha-D-mannose biosynthesis; alpha-D-mannose 1-phosphate from D-fructose 6-phosphate: step 1/2.</text>
</comment>
<dbReference type="Pfam" id="PF01238">
    <property type="entry name" value="PMI_typeI_C"/>
    <property type="match status" value="1"/>
</dbReference>
<evidence type="ECO:0000256" key="5">
    <source>
        <dbReference type="ARBA" id="ARBA00011956"/>
    </source>
</evidence>
<evidence type="ECO:0000256" key="8">
    <source>
        <dbReference type="ARBA" id="ARBA00022833"/>
    </source>
</evidence>
<comment type="caution">
    <text evidence="18">The sequence shown here is derived from an EMBL/GenBank/DDBJ whole genome shotgun (WGS) entry which is preliminary data.</text>
</comment>
<dbReference type="Pfam" id="PF20511">
    <property type="entry name" value="PMI_typeI_cat"/>
    <property type="match status" value="1"/>
</dbReference>
<sequence>MATSLSVFKLIPTSQKYDWGKIGRTSSVALLSEASKVPDFSIDEKSPYAELWMGTHPSGLSCLTSSGESLSSHLAKHPEFMGKGILENFKNEGSEQGNLPFLFKILSIEKCLSIQAHPSKEQAKTLHAQRPDKYPDPNHKPEMALAITPFQALCGFRPIPEIIANINRTPELKEFIPASLFDKLSIPSDDKKRALREVFAAAIDPPADQVKAQLDKLLARYKAQEYAKDEDLEIVDLVQRLATQFPGDVGVFAPFLLNYMKLQPGEAIFLGAGEPHAYIYGECIECMANSDNVIRAGLTPKYRDVANLITHLTYVDAPPSKHVVRSTPFDSAAKASSLYNPPIPEFSVIRTVLSSNQKRETHRPIDGPSLAIVVDGQGTISWGKEKLELGKGDVVFIGAGAGVDFECEQEITVYRAFAEPV</sequence>
<evidence type="ECO:0000256" key="13">
    <source>
        <dbReference type="RuleBase" id="RU004189"/>
    </source>
</evidence>
<gene>
    <name evidence="18" type="ORF">CPB83DRAFT_861287</name>
</gene>
<organism evidence="18 19">
    <name type="scientific">Crepidotus variabilis</name>
    <dbReference type="NCBI Taxonomy" id="179855"/>
    <lineage>
        <taxon>Eukaryota</taxon>
        <taxon>Fungi</taxon>
        <taxon>Dikarya</taxon>
        <taxon>Basidiomycota</taxon>
        <taxon>Agaricomycotina</taxon>
        <taxon>Agaricomycetes</taxon>
        <taxon>Agaricomycetidae</taxon>
        <taxon>Agaricales</taxon>
        <taxon>Agaricineae</taxon>
        <taxon>Crepidotaceae</taxon>
        <taxon>Crepidotus</taxon>
    </lineage>
</organism>
<proteinExistence type="inferred from homology"/>
<evidence type="ECO:0000313" key="18">
    <source>
        <dbReference type="EMBL" id="KAF9524392.1"/>
    </source>
</evidence>
<reference evidence="18" key="1">
    <citation type="submission" date="2020-11" db="EMBL/GenBank/DDBJ databases">
        <authorList>
            <consortium name="DOE Joint Genome Institute"/>
            <person name="Ahrendt S."/>
            <person name="Riley R."/>
            <person name="Andreopoulos W."/>
            <person name="Labutti K."/>
            <person name="Pangilinan J."/>
            <person name="Ruiz-Duenas F.J."/>
            <person name="Barrasa J.M."/>
            <person name="Sanchez-Garcia M."/>
            <person name="Camarero S."/>
            <person name="Miyauchi S."/>
            <person name="Serrano A."/>
            <person name="Linde D."/>
            <person name="Babiker R."/>
            <person name="Drula E."/>
            <person name="Ayuso-Fernandez I."/>
            <person name="Pacheco R."/>
            <person name="Padilla G."/>
            <person name="Ferreira P."/>
            <person name="Barriuso J."/>
            <person name="Kellner H."/>
            <person name="Castanera R."/>
            <person name="Alfaro M."/>
            <person name="Ramirez L."/>
            <person name="Pisabarro A.G."/>
            <person name="Kuo A."/>
            <person name="Tritt A."/>
            <person name="Lipzen A."/>
            <person name="He G."/>
            <person name="Yan M."/>
            <person name="Ng V."/>
            <person name="Cullen D."/>
            <person name="Martin F."/>
            <person name="Rosso M.-N."/>
            <person name="Henrissat B."/>
            <person name="Hibbett D."/>
            <person name="Martinez A.T."/>
            <person name="Grigoriev I.V."/>
        </authorList>
    </citation>
    <scope>NUCLEOTIDE SEQUENCE</scope>
    <source>
        <strain evidence="18">CBS 506.95</strain>
    </source>
</reference>
<evidence type="ECO:0000256" key="9">
    <source>
        <dbReference type="ARBA" id="ARBA00023235"/>
    </source>
</evidence>
<dbReference type="InterPro" id="IPR011051">
    <property type="entry name" value="RmlC_Cupin_sf"/>
</dbReference>
<evidence type="ECO:0000256" key="2">
    <source>
        <dbReference type="ARBA" id="ARBA00002564"/>
    </source>
</evidence>
<dbReference type="SUPFAM" id="SSF51182">
    <property type="entry name" value="RmlC-like cupins"/>
    <property type="match status" value="1"/>
</dbReference>
<dbReference type="GO" id="GO:0005975">
    <property type="term" value="P:carbohydrate metabolic process"/>
    <property type="evidence" value="ECO:0007669"/>
    <property type="project" value="InterPro"/>
</dbReference>
<dbReference type="OrthoDB" id="6605218at2759"/>
<evidence type="ECO:0000256" key="14">
    <source>
        <dbReference type="RuleBase" id="RU004248"/>
    </source>
</evidence>
<accession>A0A9P6E8D8</accession>
<evidence type="ECO:0000259" key="15">
    <source>
        <dbReference type="Pfam" id="PF01238"/>
    </source>
</evidence>
<dbReference type="PANTHER" id="PTHR10309">
    <property type="entry name" value="MANNOSE-6-PHOSPHATE ISOMERASE"/>
    <property type="match status" value="1"/>
</dbReference>
<protein>
    <recommendedName>
        <fullName evidence="6 12">Mannose-6-phosphate isomerase</fullName>
        <ecNumber evidence="5 12">5.3.1.8</ecNumber>
    </recommendedName>
</protein>
<feature type="binding site" evidence="11">
    <location>
        <position position="276"/>
    </location>
    <ligand>
        <name>Zn(2+)</name>
        <dbReference type="ChEBI" id="CHEBI:29105"/>
    </ligand>
</feature>
<dbReference type="PROSITE" id="PS00965">
    <property type="entry name" value="PMI_I_1"/>
    <property type="match status" value="1"/>
</dbReference>
<keyword evidence="7 11" id="KW-0479">Metal-binding</keyword>
<dbReference type="PROSITE" id="PS00966">
    <property type="entry name" value="PMI_I_2"/>
    <property type="match status" value="1"/>
</dbReference>
<dbReference type="CDD" id="cd07011">
    <property type="entry name" value="cupin_PMI_type_I_N"/>
    <property type="match status" value="1"/>
</dbReference>
<comment type="function">
    <text evidence="2">Involved in the synthesis of the GDP-mannose and dolichol-phosphate-mannose required for a number of critical mannosyl transfer reactions.</text>
</comment>
<dbReference type="PANTHER" id="PTHR10309:SF0">
    <property type="entry name" value="MANNOSE-6-PHOSPHATE ISOMERASE"/>
    <property type="match status" value="1"/>
</dbReference>
<comment type="catalytic activity">
    <reaction evidence="1 12">
        <text>D-mannose 6-phosphate = D-fructose 6-phosphate</text>
        <dbReference type="Rhea" id="RHEA:12356"/>
        <dbReference type="ChEBI" id="CHEBI:58735"/>
        <dbReference type="ChEBI" id="CHEBI:61527"/>
        <dbReference type="EC" id="5.3.1.8"/>
    </reaction>
</comment>
<evidence type="ECO:0000256" key="10">
    <source>
        <dbReference type="PIRSR" id="PIRSR001480-1"/>
    </source>
</evidence>
<dbReference type="InterPro" id="IPR014710">
    <property type="entry name" value="RmlC-like_jellyroll"/>
</dbReference>
<evidence type="ECO:0000313" key="19">
    <source>
        <dbReference type="Proteomes" id="UP000807306"/>
    </source>
</evidence>